<dbReference type="PANTHER" id="PTHR46796">
    <property type="entry name" value="HTH-TYPE TRANSCRIPTIONAL ACTIVATOR RHAS-RELATED"/>
    <property type="match status" value="1"/>
</dbReference>
<dbReference type="InterPro" id="IPR009057">
    <property type="entry name" value="Homeodomain-like_sf"/>
</dbReference>
<organism evidence="5 6">
    <name type="scientific">Methylobacterium crusticola</name>
    <dbReference type="NCBI Taxonomy" id="1697972"/>
    <lineage>
        <taxon>Bacteria</taxon>
        <taxon>Pseudomonadati</taxon>
        <taxon>Pseudomonadota</taxon>
        <taxon>Alphaproteobacteria</taxon>
        <taxon>Hyphomicrobiales</taxon>
        <taxon>Methylobacteriaceae</taxon>
        <taxon>Methylobacterium</taxon>
    </lineage>
</organism>
<gene>
    <name evidence="5" type="primary">rhaR_7</name>
    <name evidence="5" type="ORF">OPKNFCMD_5662</name>
</gene>
<evidence type="ECO:0000259" key="4">
    <source>
        <dbReference type="PROSITE" id="PS01124"/>
    </source>
</evidence>
<keyword evidence="6" id="KW-1185">Reference proteome</keyword>
<reference evidence="5" key="1">
    <citation type="journal article" date="2021" name="Front. Microbiol.">
        <title>Comprehensive Comparative Genomics and Phenotyping of Methylobacterium Species.</title>
        <authorList>
            <person name="Alessa O."/>
            <person name="Ogura Y."/>
            <person name="Fujitani Y."/>
            <person name="Takami H."/>
            <person name="Hayashi T."/>
            <person name="Sahin N."/>
            <person name="Tani A."/>
        </authorList>
    </citation>
    <scope>NUCLEOTIDE SEQUENCE</scope>
    <source>
        <strain evidence="5">KCTC 52305</strain>
    </source>
</reference>
<feature type="domain" description="HTH araC/xylS-type" evidence="4">
    <location>
        <begin position="205"/>
        <end position="303"/>
    </location>
</feature>
<evidence type="ECO:0000256" key="1">
    <source>
        <dbReference type="ARBA" id="ARBA00023015"/>
    </source>
</evidence>
<evidence type="ECO:0000256" key="3">
    <source>
        <dbReference type="ARBA" id="ARBA00023163"/>
    </source>
</evidence>
<dbReference type="InterPro" id="IPR050204">
    <property type="entry name" value="AraC_XylS_family_regulators"/>
</dbReference>
<dbReference type="InterPro" id="IPR018060">
    <property type="entry name" value="HTH_AraC"/>
</dbReference>
<name>A0ABQ4R6V7_9HYPH</name>
<dbReference type="InterPro" id="IPR018062">
    <property type="entry name" value="HTH_AraC-typ_CS"/>
</dbReference>
<keyword evidence="1" id="KW-0805">Transcription regulation</keyword>
<dbReference type="InterPro" id="IPR020449">
    <property type="entry name" value="Tscrpt_reg_AraC-type_HTH"/>
</dbReference>
<dbReference type="Proteomes" id="UP001055167">
    <property type="component" value="Unassembled WGS sequence"/>
</dbReference>
<evidence type="ECO:0000256" key="2">
    <source>
        <dbReference type="ARBA" id="ARBA00023125"/>
    </source>
</evidence>
<proteinExistence type="predicted"/>
<dbReference type="SUPFAM" id="SSF46689">
    <property type="entry name" value="Homeodomain-like"/>
    <property type="match status" value="2"/>
</dbReference>
<protein>
    <submittedName>
        <fullName evidence="5">HTH-type transcriptional activator RhaR</fullName>
    </submittedName>
</protein>
<reference evidence="5" key="2">
    <citation type="submission" date="2021-08" db="EMBL/GenBank/DDBJ databases">
        <authorList>
            <person name="Tani A."/>
            <person name="Ola A."/>
            <person name="Ogura Y."/>
            <person name="Katsura K."/>
            <person name="Hayashi T."/>
        </authorList>
    </citation>
    <scope>NUCLEOTIDE SEQUENCE</scope>
    <source>
        <strain evidence="5">KCTC 52305</strain>
    </source>
</reference>
<evidence type="ECO:0000313" key="6">
    <source>
        <dbReference type="Proteomes" id="UP001055167"/>
    </source>
</evidence>
<keyword evidence="3" id="KW-0804">Transcription</keyword>
<dbReference type="Pfam" id="PF12833">
    <property type="entry name" value="HTH_18"/>
    <property type="match status" value="1"/>
</dbReference>
<comment type="caution">
    <text evidence="5">The sequence shown here is derived from an EMBL/GenBank/DDBJ whole genome shotgun (WGS) entry which is preliminary data.</text>
</comment>
<sequence>MTSHAHDPASARCATVKPNALLRSSAGAGWTSLLLDEHEGRGRSDLFETHPTSDLTLVVATRGEHRVEVLRHGRWRGAVYQPGAAGLTPPGETTRLRWSSARAGEPFRTVHLYLPAGMIEATADEYRRAGTSPARQPLSALVFRDPAIAACAGTLLHALAAGAPDLYAEHAGRWLAAHLLSRHAGCWRDADEIRQPGLITDRRLARVLDYMSAHLSRPLGLDELAREAAISVHHFGRRFREQVGAAPHAHLTRMRMDTARRLLRTTGWPVAEIALACGYTRPAAFAAAFLRHAGATPSAYRRAPGSSPARD</sequence>
<evidence type="ECO:0000313" key="5">
    <source>
        <dbReference type="EMBL" id="GJD52895.1"/>
    </source>
</evidence>
<dbReference type="Gene3D" id="1.10.10.60">
    <property type="entry name" value="Homeodomain-like"/>
    <property type="match status" value="1"/>
</dbReference>
<accession>A0ABQ4R6V7</accession>
<dbReference type="RefSeq" id="WP_128563600.1">
    <property type="nucleotide sequence ID" value="NZ_BPQH01000023.1"/>
</dbReference>
<dbReference type="PROSITE" id="PS00041">
    <property type="entry name" value="HTH_ARAC_FAMILY_1"/>
    <property type="match status" value="1"/>
</dbReference>
<dbReference type="PROSITE" id="PS01124">
    <property type="entry name" value="HTH_ARAC_FAMILY_2"/>
    <property type="match status" value="1"/>
</dbReference>
<keyword evidence="2" id="KW-0238">DNA-binding</keyword>
<dbReference type="SMART" id="SM00342">
    <property type="entry name" value="HTH_ARAC"/>
    <property type="match status" value="1"/>
</dbReference>
<dbReference type="EMBL" id="BPQH01000023">
    <property type="protein sequence ID" value="GJD52895.1"/>
    <property type="molecule type" value="Genomic_DNA"/>
</dbReference>
<dbReference type="PRINTS" id="PR00032">
    <property type="entry name" value="HTHARAC"/>
</dbReference>